<dbReference type="CDD" id="cd02440">
    <property type="entry name" value="AdoMet_MTases"/>
    <property type="match status" value="1"/>
</dbReference>
<evidence type="ECO:0000256" key="10">
    <source>
        <dbReference type="ARBA" id="ARBA00022691"/>
    </source>
</evidence>
<dbReference type="Pfam" id="PF08241">
    <property type="entry name" value="Methyltransf_11"/>
    <property type="match status" value="1"/>
</dbReference>
<dbReference type="GO" id="GO:0005737">
    <property type="term" value="C:cytoplasm"/>
    <property type="evidence" value="ECO:0007669"/>
    <property type="project" value="UniProtKB-SubCell"/>
</dbReference>
<feature type="region of interest" description="Disordered" evidence="24">
    <location>
        <begin position="721"/>
        <end position="942"/>
    </location>
</feature>
<protein>
    <recommendedName>
        <fullName evidence="21">tRNA (carboxymethyluridine(34)-5-O)-methyltransferase ALKBH8</fullName>
        <ecNumber evidence="6">2.1.1.229</ecNumber>
    </recommendedName>
    <alternativeName>
        <fullName evidence="19">Alkylated DNA repair protein alkB homolog 8</fullName>
    </alternativeName>
    <alternativeName>
        <fullName evidence="20">S-adenosyl-L-methionine-dependent tRNA methyltransferase ALKBH8</fullName>
    </alternativeName>
</protein>
<evidence type="ECO:0000256" key="5">
    <source>
        <dbReference type="ARBA" id="ARBA00007879"/>
    </source>
</evidence>
<evidence type="ECO:0000256" key="22">
    <source>
        <dbReference type="PROSITE-ProRule" id="PRU00176"/>
    </source>
</evidence>
<dbReference type="InterPro" id="IPR040194">
    <property type="entry name" value="Cwf19-like"/>
</dbReference>
<feature type="compositionally biased region" description="Basic and acidic residues" evidence="24">
    <location>
        <begin position="889"/>
        <end position="920"/>
    </location>
</feature>
<dbReference type="EC" id="2.1.1.229" evidence="6"/>
<dbReference type="Pfam" id="PF13532">
    <property type="entry name" value="2OG-FeII_Oxy_2"/>
    <property type="match status" value="1"/>
</dbReference>
<feature type="compositionally biased region" description="Basic and acidic residues" evidence="24">
    <location>
        <begin position="796"/>
        <end position="806"/>
    </location>
</feature>
<evidence type="ECO:0000256" key="18">
    <source>
        <dbReference type="ARBA" id="ARBA00045506"/>
    </source>
</evidence>
<dbReference type="Pfam" id="PF04676">
    <property type="entry name" value="CwfJ_C_2"/>
    <property type="match status" value="1"/>
</dbReference>
<dbReference type="Gene3D" id="3.40.50.150">
    <property type="entry name" value="Vaccinia Virus protein VP39"/>
    <property type="match status" value="1"/>
</dbReference>
<feature type="compositionally biased region" description="Polar residues" evidence="24">
    <location>
        <begin position="839"/>
        <end position="857"/>
    </location>
</feature>
<evidence type="ECO:0000259" key="26">
    <source>
        <dbReference type="PROSITE" id="PS51471"/>
    </source>
</evidence>
<feature type="compositionally biased region" description="Polar residues" evidence="24">
    <location>
        <begin position="865"/>
        <end position="882"/>
    </location>
</feature>
<keyword evidence="8" id="KW-0489">Methyltransferase</keyword>
<dbReference type="Gene3D" id="3.30.70.330">
    <property type="match status" value="1"/>
</dbReference>
<evidence type="ECO:0000256" key="21">
    <source>
        <dbReference type="ARBA" id="ARBA00067723"/>
    </source>
</evidence>
<feature type="region of interest" description="Disordered" evidence="24">
    <location>
        <begin position="631"/>
        <end position="654"/>
    </location>
</feature>
<evidence type="ECO:0000256" key="19">
    <source>
        <dbReference type="ARBA" id="ARBA00049786"/>
    </source>
</evidence>
<reference evidence="27" key="2">
    <citation type="submission" date="2025-09" db="UniProtKB">
        <authorList>
            <consortium name="Ensembl"/>
        </authorList>
    </citation>
    <scope>IDENTIFICATION</scope>
</reference>
<keyword evidence="15" id="KW-0539">Nucleus</keyword>
<keyword evidence="9" id="KW-0808">Transferase</keyword>
<dbReference type="PROSITE" id="PS50102">
    <property type="entry name" value="RRM"/>
    <property type="match status" value="1"/>
</dbReference>
<dbReference type="InterPro" id="IPR036265">
    <property type="entry name" value="HIT-like_sf"/>
</dbReference>
<evidence type="ECO:0000313" key="27">
    <source>
        <dbReference type="Ensembl" id="ENSACDP00005016260.1"/>
    </source>
</evidence>
<feature type="domain" description="RRM" evidence="25">
    <location>
        <begin position="31"/>
        <end position="104"/>
    </location>
</feature>
<dbReference type="InterPro" id="IPR027450">
    <property type="entry name" value="AlkB-like"/>
</dbReference>
<evidence type="ECO:0000256" key="3">
    <source>
        <dbReference type="ARBA" id="ARBA00004496"/>
    </source>
</evidence>
<keyword evidence="12" id="KW-0862">Zinc</keyword>
<evidence type="ECO:0000256" key="8">
    <source>
        <dbReference type="ARBA" id="ARBA00022603"/>
    </source>
</evidence>
<keyword evidence="14" id="KW-0408">Iron</keyword>
<comment type="subcellular location">
    <subcellularLocation>
        <location evidence="3">Cytoplasm</location>
    </subcellularLocation>
    <subcellularLocation>
        <location evidence="2">Nucleus</location>
    </subcellularLocation>
</comment>
<dbReference type="InterPro" id="IPR034256">
    <property type="entry name" value="ALKBH8_RRM"/>
</dbReference>
<dbReference type="Ensembl" id="ENSACDT00005019557.1">
    <property type="protein sequence ID" value="ENSACDP00005016260.1"/>
    <property type="gene ID" value="ENSACDG00005011910.1"/>
</dbReference>
<evidence type="ECO:0000256" key="12">
    <source>
        <dbReference type="ARBA" id="ARBA00022833"/>
    </source>
</evidence>
<evidence type="ECO:0000256" key="17">
    <source>
        <dbReference type="ARBA" id="ARBA00034996"/>
    </source>
</evidence>
<keyword evidence="16" id="KW-0511">Multifunctional enzyme</keyword>
<evidence type="ECO:0000256" key="4">
    <source>
        <dbReference type="ARBA" id="ARBA00006795"/>
    </source>
</evidence>
<dbReference type="InterPro" id="IPR006767">
    <property type="entry name" value="Cwf19-like_C_dom-2"/>
</dbReference>
<evidence type="ECO:0000313" key="28">
    <source>
        <dbReference type="Proteomes" id="UP000694521"/>
    </source>
</evidence>
<dbReference type="InterPro" id="IPR000504">
    <property type="entry name" value="RRM_dom"/>
</dbReference>
<feature type="domain" description="Fe2OG dioxygenase" evidence="26">
    <location>
        <begin position="209"/>
        <end position="327"/>
    </location>
</feature>
<dbReference type="GO" id="GO:0008757">
    <property type="term" value="F:S-adenosylmethionine-dependent methyltransferase activity"/>
    <property type="evidence" value="ECO:0007669"/>
    <property type="project" value="InterPro"/>
</dbReference>
<evidence type="ECO:0000256" key="16">
    <source>
        <dbReference type="ARBA" id="ARBA00023268"/>
    </source>
</evidence>
<dbReference type="GO" id="GO:0000398">
    <property type="term" value="P:mRNA splicing, via spliceosome"/>
    <property type="evidence" value="ECO:0007669"/>
    <property type="project" value="TreeGrafter"/>
</dbReference>
<dbReference type="FunFam" id="2.60.120.590:FF:000012">
    <property type="entry name" value="AlkB homolog 8, tRNA methyltransferase"/>
    <property type="match status" value="1"/>
</dbReference>
<keyword evidence="28" id="KW-1185">Reference proteome</keyword>
<dbReference type="GO" id="GO:0002098">
    <property type="term" value="P:tRNA wobble uridine modification"/>
    <property type="evidence" value="ECO:0007669"/>
    <property type="project" value="UniProtKB-ARBA"/>
</dbReference>
<dbReference type="Gene3D" id="2.60.120.590">
    <property type="entry name" value="Alpha-ketoglutarate-dependent dioxygenase AlkB-like"/>
    <property type="match status" value="1"/>
</dbReference>
<dbReference type="SUPFAM" id="SSF54928">
    <property type="entry name" value="RNA-binding domain, RBD"/>
    <property type="match status" value="1"/>
</dbReference>
<feature type="compositionally biased region" description="Basic and acidic residues" evidence="24">
    <location>
        <begin position="721"/>
        <end position="750"/>
    </location>
</feature>
<feature type="region of interest" description="Disordered" evidence="24">
    <location>
        <begin position="975"/>
        <end position="1033"/>
    </location>
</feature>
<feature type="compositionally biased region" description="Basic residues" evidence="24">
    <location>
        <begin position="514"/>
        <end position="538"/>
    </location>
</feature>
<evidence type="ECO:0000256" key="11">
    <source>
        <dbReference type="ARBA" id="ARBA00022723"/>
    </source>
</evidence>
<keyword evidence="13 22" id="KW-0694">RNA-binding</keyword>
<dbReference type="InterPro" id="IPR013216">
    <property type="entry name" value="Methyltransf_11"/>
</dbReference>
<evidence type="ECO:0000259" key="25">
    <source>
        <dbReference type="PROSITE" id="PS50102"/>
    </source>
</evidence>
<evidence type="ECO:0000256" key="7">
    <source>
        <dbReference type="ARBA" id="ARBA00022490"/>
    </source>
</evidence>
<evidence type="ECO:0000256" key="14">
    <source>
        <dbReference type="ARBA" id="ARBA00023004"/>
    </source>
</evidence>
<evidence type="ECO:0000256" key="24">
    <source>
        <dbReference type="SAM" id="MobiDB-lite"/>
    </source>
</evidence>
<dbReference type="SUPFAM" id="SSF53335">
    <property type="entry name" value="S-adenosyl-L-methionine-dependent methyltransferases"/>
    <property type="match status" value="1"/>
</dbReference>
<dbReference type="GO" id="GO:0106335">
    <property type="term" value="F:tRNA (5-carboxymethyluridine(34)-5-O)-methyltransferase activity"/>
    <property type="evidence" value="ECO:0007669"/>
    <property type="project" value="UniProtKB-EC"/>
</dbReference>
<evidence type="ECO:0000256" key="23">
    <source>
        <dbReference type="SAM" id="Coils"/>
    </source>
</evidence>
<evidence type="ECO:0000256" key="1">
    <source>
        <dbReference type="ARBA" id="ARBA00001954"/>
    </source>
</evidence>
<dbReference type="InterPro" id="IPR029063">
    <property type="entry name" value="SAM-dependent_MTases_sf"/>
</dbReference>
<proteinExistence type="inferred from homology"/>
<dbReference type="PANTHER" id="PTHR12072">
    <property type="entry name" value="CWF19, CELL CYCLE CONTROL PROTEIN"/>
    <property type="match status" value="1"/>
</dbReference>
<evidence type="ECO:0000256" key="6">
    <source>
        <dbReference type="ARBA" id="ARBA00012808"/>
    </source>
</evidence>
<evidence type="ECO:0000256" key="13">
    <source>
        <dbReference type="ARBA" id="ARBA00022884"/>
    </source>
</evidence>
<comment type="catalytic activity">
    <reaction evidence="17">
        <text>5-(carboxymethyl)uridine(34) in tRNA + S-adenosyl-L-methionine = 5-(2-methoxy-2-oxoethyl)uridine(34) in tRNA + S-adenosyl-L-homocysteine</text>
        <dbReference type="Rhea" id="RHEA:43208"/>
        <dbReference type="Rhea" id="RHEA-COMP:10407"/>
        <dbReference type="Rhea" id="RHEA-COMP:10408"/>
        <dbReference type="ChEBI" id="CHEBI:57856"/>
        <dbReference type="ChEBI" id="CHEBI:59789"/>
        <dbReference type="ChEBI" id="CHEBI:74851"/>
        <dbReference type="ChEBI" id="CHEBI:74882"/>
        <dbReference type="EC" id="2.1.1.229"/>
    </reaction>
</comment>
<evidence type="ECO:0000256" key="20">
    <source>
        <dbReference type="ARBA" id="ARBA00049802"/>
    </source>
</evidence>
<gene>
    <name evidence="27" type="primary">ALKBH8</name>
</gene>
<keyword evidence="10" id="KW-0949">S-adenosyl-L-methionine</keyword>
<comment type="similarity">
    <text evidence="4">Belongs to the CWF19 family.</text>
</comment>
<dbReference type="PANTHER" id="PTHR12072:SF5">
    <property type="entry name" value="CWF19-LIKE PROTEIN 2"/>
    <property type="match status" value="1"/>
</dbReference>
<dbReference type="SUPFAM" id="SSF54197">
    <property type="entry name" value="HIT-like"/>
    <property type="match status" value="1"/>
</dbReference>
<dbReference type="GO" id="GO:0046914">
    <property type="term" value="F:transition metal ion binding"/>
    <property type="evidence" value="ECO:0007669"/>
    <property type="project" value="UniProtKB-ARBA"/>
</dbReference>
<keyword evidence="7" id="KW-0963">Cytoplasm</keyword>
<dbReference type="InterPro" id="IPR005123">
    <property type="entry name" value="Oxoglu/Fe-dep_dioxygenase_dom"/>
</dbReference>
<comment type="similarity">
    <text evidence="5">Belongs to the alkB family.</text>
</comment>
<feature type="compositionally biased region" description="Basic and acidic residues" evidence="24">
    <location>
        <begin position="930"/>
        <end position="942"/>
    </location>
</feature>
<dbReference type="InterPro" id="IPR006768">
    <property type="entry name" value="Cwf19-like_C_dom-1"/>
</dbReference>
<feature type="coiled-coil region" evidence="23">
    <location>
        <begin position="665"/>
        <end position="692"/>
    </location>
</feature>
<dbReference type="InterPro" id="IPR037151">
    <property type="entry name" value="AlkB-like_sf"/>
</dbReference>
<dbReference type="PROSITE" id="PS51471">
    <property type="entry name" value="FE2OG_OXY"/>
    <property type="match status" value="1"/>
</dbReference>
<dbReference type="FunFam" id="3.30.70.330:FF:000313">
    <property type="entry name" value="Alkylated DNA repair protein alkB homolog 8"/>
    <property type="match status" value="1"/>
</dbReference>
<dbReference type="GO" id="GO:0003723">
    <property type="term" value="F:RNA binding"/>
    <property type="evidence" value="ECO:0007669"/>
    <property type="project" value="UniProtKB-UniRule"/>
</dbReference>
<comment type="function">
    <text evidence="18">Catalyzes the methylation of 5-carboxymethyl uridine to 5-methylcarboxymethyl uridine at the wobble position of the anticodon loop in tRNA via its methyltransferase domain. Catalyzes the last step in the formation of 5-methylcarboxymethyl uridine at the wobble position of the anticodon loop in target tRNA. Has a preference for tRNA(Arg) and tRNA(Glu), and does not bind tRNA(Lys). Binds tRNA and catalyzes the iron and alpha-ketoglutarate dependent hydroxylation of 5-methylcarboxymethyl uridine at the wobble position of the anticodon loop in tRNA via its dioxygenase domain, giving rise to 5-(S)-methoxycarbonylhydroxymethyluridine; has a preference for tRNA(Gly). Required for normal survival after DNA damage. May inhibit apoptosis and promote cell survival and angiogenesis.</text>
</comment>
<reference evidence="27" key="1">
    <citation type="submission" date="2025-08" db="UniProtKB">
        <authorList>
            <consortium name="Ensembl"/>
        </authorList>
    </citation>
    <scope>IDENTIFICATION</scope>
</reference>
<dbReference type="GO" id="GO:0030488">
    <property type="term" value="P:tRNA methylation"/>
    <property type="evidence" value="ECO:0007669"/>
    <property type="project" value="UniProtKB-ARBA"/>
</dbReference>
<feature type="compositionally biased region" description="Basic and acidic residues" evidence="24">
    <location>
        <begin position="757"/>
        <end position="789"/>
    </location>
</feature>
<dbReference type="Pfam" id="PF00076">
    <property type="entry name" value="RRM_1"/>
    <property type="match status" value="1"/>
</dbReference>
<dbReference type="InterPro" id="IPR035979">
    <property type="entry name" value="RBD_domain_sf"/>
</dbReference>
<feature type="compositionally biased region" description="Basic and acidic residues" evidence="24">
    <location>
        <begin position="815"/>
        <end position="825"/>
    </location>
</feature>
<dbReference type="Pfam" id="PF04677">
    <property type="entry name" value="CwfJ_C_1"/>
    <property type="match status" value="1"/>
</dbReference>
<comment type="cofactor">
    <cofactor evidence="1">
        <name>Fe(2+)</name>
        <dbReference type="ChEBI" id="CHEBI:29033"/>
    </cofactor>
</comment>
<accession>A0A8B9E3L6</accession>
<dbReference type="SUPFAM" id="SSF51197">
    <property type="entry name" value="Clavaminate synthase-like"/>
    <property type="match status" value="1"/>
</dbReference>
<dbReference type="CDD" id="cd12431">
    <property type="entry name" value="RRM_ALKBH8"/>
    <property type="match status" value="1"/>
</dbReference>
<sequence>MNKKKIMRKQVRAQHTLMRHEGIECVSHATQNLVIANAGLGNGMSRHQLLKTVEEYGLVEALLMPPNKPYSFVKYGSTEEAKKAFDALNGRELTLGDSGQNVVLYSNFVEKVFLKNAVPTNLPPGLVVIEKVVSPEEERRMLESIDWMGDEDAQNAQKTLRHRNVKHFGYEFRYDNNNVDKDKPLPGGLPEICSLFLEKCLKQGYIKHKPDQLTVNQYEPGQGIPPHIDTHSAFEDEIISLSLGAEIVMDFKHPDGHTVAVMLPRCSLLVMSGESRYLWTHGITPRKYDIIQASELGQKVGTITADVGDLTLNQRKTRTSFTFRKVRRSPCNCIYPSVCDSQKGQKRQIQPSFPHNEMEASELEQEYVHKVYEEIATHFSSTRHSPWPRIVEFLRSLPEGSIVADVGCGNGKYLGINKDLYMIGCDRSKNLVDICGEKNFQAFVGDALSVPIRSGSCDACISIAVIHHFSTAAKINYEKEERRKLKKHLRGEDTWMLPDVNERVEQLEKEHSVQKKKKKDKHSKKSKKEKKKSKKQKSEKKDDFSDSSSDSSVEWVESNASQSDNTEKAWKVNKESDAVKGPSLQREEWMNLDFVSLKTVPLASCKSEREKEKVLKRQKAQEIEQAMLSERELNPYWKDGGTGLPPTEGESASVKKVTVVEDAGLSWLRKSYQRMKEQAEREKRNVEEIVAERYGSMEAFQSRLEAAEKVASKKENYYRGDRWKKTDYSESEKKEQHMKNTTQHEDDRNMFGRHKRERYDKGWMQEDRGYRRDGSREDQKRGHSSRDSELGGYSSKAEKHMDEKQSQGKSLSLSDIKHKFLKPSEDDLSSYSAPKDYKPQQSSSKLPAHSSLNSRFQKPSEDTALWTQTHPQDSNEQLVSDQKSSDAVAKIDGERTPSDEKEKSQKEFQGDTSEKKRTSSDTKTSCSRHTAQDDPPRVLSEEEMNRLGARIVKAELMGNTELASKLQEELDNARKLRETQQQIPAKSGGEASSRQEDEQVILVRTDQSGRAWPVTASVEPQEPRGGRRKRQMVATHVDKERVRYFPDDDSMNLQDLVKYERTKTAEDQNALFMRMASKLMEKTDREYYTLDDMFVSKAAKRARSGEEEEIQRRKAIREHQLLAARMEKCPYCFDSSELSKHLIIAIGTKVYLSLPSNESLIEGHCLIAPLQHHTAATLLDEEIWEEIQMFRTALVKMFEARGLDCVFIETNMSMKKRYHMVYECIPLPREVGDMAPIYFKKAIMESDEEWSMNKKLIDLSSKDIRKSVPKGLPYFSVDFGLQGGFAHVIEDQHKFPHYFGKEIIGGMLDLEPRLWRKGVRQNFEEQRKKVLQFAQWWKPYDFTKKKE</sequence>
<dbReference type="InterPro" id="IPR012677">
    <property type="entry name" value="Nucleotide-bd_a/b_plait_sf"/>
</dbReference>
<feature type="region of interest" description="Disordered" evidence="24">
    <location>
        <begin position="506"/>
        <end position="585"/>
    </location>
</feature>
<feature type="compositionally biased region" description="Basic and acidic residues" evidence="24">
    <location>
        <begin position="565"/>
        <end position="578"/>
    </location>
</feature>
<evidence type="ECO:0000256" key="2">
    <source>
        <dbReference type="ARBA" id="ARBA00004123"/>
    </source>
</evidence>
<keyword evidence="11" id="KW-0479">Metal-binding</keyword>
<keyword evidence="23" id="KW-0175">Coiled coil</keyword>
<dbReference type="Proteomes" id="UP000694521">
    <property type="component" value="Unplaced"/>
</dbReference>
<name>A0A8B9E3L6_ANSCY</name>
<organism evidence="27 28">
    <name type="scientific">Anser cygnoides</name>
    <name type="common">Swan goose</name>
    <dbReference type="NCBI Taxonomy" id="8845"/>
    <lineage>
        <taxon>Eukaryota</taxon>
        <taxon>Metazoa</taxon>
        <taxon>Chordata</taxon>
        <taxon>Craniata</taxon>
        <taxon>Vertebrata</taxon>
        <taxon>Euteleostomi</taxon>
        <taxon>Archelosauria</taxon>
        <taxon>Archosauria</taxon>
        <taxon>Dinosauria</taxon>
        <taxon>Saurischia</taxon>
        <taxon>Theropoda</taxon>
        <taxon>Coelurosauria</taxon>
        <taxon>Aves</taxon>
        <taxon>Neognathae</taxon>
        <taxon>Galloanserae</taxon>
        <taxon>Anseriformes</taxon>
        <taxon>Anatidae</taxon>
        <taxon>Anserinae</taxon>
        <taxon>Anser</taxon>
    </lineage>
</organism>
<evidence type="ECO:0000256" key="9">
    <source>
        <dbReference type="ARBA" id="ARBA00022679"/>
    </source>
</evidence>
<dbReference type="GO" id="GO:0071014">
    <property type="term" value="C:post-mRNA release spliceosomal complex"/>
    <property type="evidence" value="ECO:0007669"/>
    <property type="project" value="TreeGrafter"/>
</dbReference>
<evidence type="ECO:0000256" key="15">
    <source>
        <dbReference type="ARBA" id="ARBA00023242"/>
    </source>
</evidence>